<protein>
    <submittedName>
        <fullName evidence="15">S8 family serine peptidase</fullName>
    </submittedName>
</protein>
<dbReference type="InterPro" id="IPR000209">
    <property type="entry name" value="Peptidase_S8/S53_dom"/>
</dbReference>
<evidence type="ECO:0000256" key="9">
    <source>
        <dbReference type="PROSITE-ProRule" id="PRU01240"/>
    </source>
</evidence>
<feature type="chain" id="PRO_5021860023" evidence="11">
    <location>
        <begin position="36"/>
        <end position="1232"/>
    </location>
</feature>
<evidence type="ECO:0000256" key="2">
    <source>
        <dbReference type="ARBA" id="ARBA00022512"/>
    </source>
</evidence>
<dbReference type="Pfam" id="PF06280">
    <property type="entry name" value="fn3_5"/>
    <property type="match status" value="1"/>
</dbReference>
<dbReference type="InterPro" id="IPR050131">
    <property type="entry name" value="Peptidase_S8_subtilisin-like"/>
</dbReference>
<evidence type="ECO:0000256" key="11">
    <source>
        <dbReference type="SAM" id="SignalP"/>
    </source>
</evidence>
<evidence type="ECO:0000256" key="1">
    <source>
        <dbReference type="ARBA" id="ARBA00011073"/>
    </source>
</evidence>
<dbReference type="GO" id="GO:0004252">
    <property type="term" value="F:serine-type endopeptidase activity"/>
    <property type="evidence" value="ECO:0007669"/>
    <property type="project" value="UniProtKB-UniRule"/>
</dbReference>
<dbReference type="Proteomes" id="UP000315395">
    <property type="component" value="Chromosome"/>
</dbReference>
<feature type="active site" description="Charge relay system" evidence="8 9">
    <location>
        <position position="194"/>
    </location>
</feature>
<evidence type="ECO:0000313" key="16">
    <source>
        <dbReference type="Proteomes" id="UP000315395"/>
    </source>
</evidence>
<dbReference type="GO" id="GO:0016020">
    <property type="term" value="C:membrane"/>
    <property type="evidence" value="ECO:0007669"/>
    <property type="project" value="InterPro"/>
</dbReference>
<dbReference type="InterPro" id="IPR034187">
    <property type="entry name" value="Peptidases_S8_5"/>
</dbReference>
<evidence type="ECO:0000259" key="13">
    <source>
        <dbReference type="Pfam" id="PF02225"/>
    </source>
</evidence>
<dbReference type="SUPFAM" id="SSF52743">
    <property type="entry name" value="Subtilisin-like"/>
    <property type="match status" value="1"/>
</dbReference>
<dbReference type="PROSITE" id="PS51892">
    <property type="entry name" value="SUBTILASE"/>
    <property type="match status" value="1"/>
</dbReference>
<evidence type="ECO:0000259" key="14">
    <source>
        <dbReference type="Pfam" id="PF06280"/>
    </source>
</evidence>
<feature type="active site" description="Charge relay system" evidence="8 9">
    <location>
        <position position="585"/>
    </location>
</feature>
<dbReference type="Gene3D" id="3.50.30.30">
    <property type="match status" value="1"/>
</dbReference>
<dbReference type="PROSITE" id="PS00136">
    <property type="entry name" value="SUBTILASE_ASP"/>
    <property type="match status" value="1"/>
</dbReference>
<evidence type="ECO:0000256" key="3">
    <source>
        <dbReference type="ARBA" id="ARBA00022525"/>
    </source>
</evidence>
<dbReference type="Gene3D" id="3.40.50.200">
    <property type="entry name" value="Peptidase S8/S53 domain"/>
    <property type="match status" value="1"/>
</dbReference>
<dbReference type="InterPro" id="IPR023828">
    <property type="entry name" value="Peptidase_S8_Ser-AS"/>
</dbReference>
<dbReference type="CDD" id="cd07489">
    <property type="entry name" value="Peptidases_S8_5"/>
    <property type="match status" value="1"/>
</dbReference>
<dbReference type="InterPro" id="IPR046450">
    <property type="entry name" value="PA_dom_sf"/>
</dbReference>
<dbReference type="InterPro" id="IPR007253">
    <property type="entry name" value="Cell_wall-bd_2"/>
</dbReference>
<dbReference type="Pfam" id="PF04122">
    <property type="entry name" value="CW_binding_2"/>
    <property type="match status" value="3"/>
</dbReference>
<dbReference type="InterPro" id="IPR023827">
    <property type="entry name" value="Peptidase_S8_Asp-AS"/>
</dbReference>
<dbReference type="PROSITE" id="PS00137">
    <property type="entry name" value="SUBTILASE_HIS"/>
    <property type="match status" value="1"/>
</dbReference>
<feature type="domain" description="PA" evidence="13">
    <location>
        <begin position="429"/>
        <end position="512"/>
    </location>
</feature>
<evidence type="ECO:0000256" key="8">
    <source>
        <dbReference type="PIRSR" id="PIRSR615500-1"/>
    </source>
</evidence>
<dbReference type="GO" id="GO:0006508">
    <property type="term" value="P:proteolysis"/>
    <property type="evidence" value="ECO:0007669"/>
    <property type="project" value="UniProtKB-KW"/>
</dbReference>
<dbReference type="KEGG" id="orz:FNH13_06210"/>
<dbReference type="PANTHER" id="PTHR43806:SF66">
    <property type="entry name" value="SERIN ENDOPEPTIDASE"/>
    <property type="match status" value="1"/>
</dbReference>
<comment type="similarity">
    <text evidence="1 9 10">Belongs to the peptidase S8 family.</text>
</comment>
<dbReference type="PANTHER" id="PTHR43806">
    <property type="entry name" value="PEPTIDASE S8"/>
    <property type="match status" value="1"/>
</dbReference>
<dbReference type="InterPro" id="IPR010435">
    <property type="entry name" value="C5a/SBT2-like_Fn3"/>
</dbReference>
<dbReference type="Pfam" id="PF00082">
    <property type="entry name" value="Peptidase_S8"/>
    <property type="match status" value="1"/>
</dbReference>
<dbReference type="InterPro" id="IPR015500">
    <property type="entry name" value="Peptidase_S8_subtilisin-rel"/>
</dbReference>
<dbReference type="InterPro" id="IPR022398">
    <property type="entry name" value="Peptidase_S8_His-AS"/>
</dbReference>
<evidence type="ECO:0000256" key="5">
    <source>
        <dbReference type="ARBA" id="ARBA00022729"/>
    </source>
</evidence>
<feature type="signal peptide" evidence="11">
    <location>
        <begin position="1"/>
        <end position="35"/>
    </location>
</feature>
<gene>
    <name evidence="15" type="ORF">FNH13_06210</name>
</gene>
<dbReference type="PRINTS" id="PR00723">
    <property type="entry name" value="SUBTILISIN"/>
</dbReference>
<dbReference type="SUPFAM" id="SSF52025">
    <property type="entry name" value="PA domain"/>
    <property type="match status" value="1"/>
</dbReference>
<evidence type="ECO:0000256" key="10">
    <source>
        <dbReference type="RuleBase" id="RU003355"/>
    </source>
</evidence>
<feature type="domain" description="Peptidase S8/S53" evidence="12">
    <location>
        <begin position="185"/>
        <end position="619"/>
    </location>
</feature>
<dbReference type="Pfam" id="PF02225">
    <property type="entry name" value="PA"/>
    <property type="match status" value="1"/>
</dbReference>
<keyword evidence="16" id="KW-1185">Reference proteome</keyword>
<dbReference type="GO" id="GO:0005615">
    <property type="term" value="C:extracellular space"/>
    <property type="evidence" value="ECO:0007669"/>
    <property type="project" value="TreeGrafter"/>
</dbReference>
<keyword evidence="6 9" id="KW-0378">Hydrolase</keyword>
<dbReference type="Gene3D" id="2.60.40.1710">
    <property type="entry name" value="Subtilisin-like superfamily"/>
    <property type="match status" value="1"/>
</dbReference>
<evidence type="ECO:0000256" key="7">
    <source>
        <dbReference type="ARBA" id="ARBA00022825"/>
    </source>
</evidence>
<keyword evidence="4 9" id="KW-0645">Protease</keyword>
<dbReference type="AlphaFoldDB" id="A0A516G8X9"/>
<dbReference type="OrthoDB" id="9813435at2"/>
<evidence type="ECO:0000259" key="12">
    <source>
        <dbReference type="Pfam" id="PF00082"/>
    </source>
</evidence>
<evidence type="ECO:0000256" key="6">
    <source>
        <dbReference type="ARBA" id="ARBA00022801"/>
    </source>
</evidence>
<evidence type="ECO:0000256" key="4">
    <source>
        <dbReference type="ARBA" id="ARBA00022670"/>
    </source>
</evidence>
<dbReference type="RefSeq" id="WP_143782661.1">
    <property type="nucleotide sequence ID" value="NZ_CP041616.1"/>
</dbReference>
<feature type="domain" description="C5a peptidase/Subtilisin-like protease SBT2-like Fn3-like" evidence="14">
    <location>
        <begin position="670"/>
        <end position="761"/>
    </location>
</feature>
<reference evidence="15 16" key="1">
    <citation type="submission" date="2019-07" db="EMBL/GenBank/DDBJ databases">
        <title>complete genome sequencing of Ornithinimicrobium sp. H23M54.</title>
        <authorList>
            <person name="Bae J.-W."/>
            <person name="Lee S.-Y."/>
        </authorList>
    </citation>
    <scope>NUCLEOTIDE SEQUENCE [LARGE SCALE GENOMIC DNA]</scope>
    <source>
        <strain evidence="15 16">H23M54</strain>
    </source>
</reference>
<keyword evidence="3" id="KW-0964">Secreted</keyword>
<keyword evidence="7 9" id="KW-0720">Serine protease</keyword>
<dbReference type="InterPro" id="IPR003137">
    <property type="entry name" value="PA_domain"/>
</dbReference>
<keyword evidence="5 11" id="KW-0732">Signal</keyword>
<dbReference type="PROSITE" id="PS00138">
    <property type="entry name" value="SUBTILASE_SER"/>
    <property type="match status" value="1"/>
</dbReference>
<name>A0A516G8X9_9MICO</name>
<accession>A0A516G8X9</accession>
<feature type="active site" description="Charge relay system" evidence="8 9">
    <location>
        <position position="259"/>
    </location>
</feature>
<sequence length="1232" mass="125199">MRVRSSRPLTIRRAGTSAVASAALVAAALSGVAAADTPPEHADLGDASDYGVLASPADTVYDEGVLSGSPRVPSGYFVQLSAPPVVAGGSAATVAAEQEAFLAEVAEQGADLEVSTSYQSVWNGLALSATEADLSVLAATSQVEAIFPIYTVDLPEDQTGSMQPMMGSAIGMTGVDEAHAMGITGEGLKIAIIDTGVDVDHPDFGGGGTPTDGQHSQWRTAQIQYGIDLVGDDYNADPGSAAYSPTPVPDGNPDDCNGHGTHVAGIAAGNGDPDADGVVGVAPDAAIGAYRVFGCAGSTTAEIMLAAMEQSYEDGMDVVNMSIGSAFVTWKQYPTAVAADALVDAGVVVVASIGNSGAEGLYSAGAPGVGDKVIGVASYDNTQIVVNAVTISPDDAEIGYVNATGAAPTPTEGTTVLSRLGDPGSAEARACVPITADLTGTTVLVERGAHPDHPACDASFYNKALQGQEAGAEAVIIYNNVAGLINPTVEPPTPADPPITIPVIFIQQADGVLIDGRVVAGETTLTWTDQETTIPSPTGGLISSFSSYGMTAELGLKPDIGAPGGNIRSAWPLENGGYATISGTSMASPHVAGAVALLLQEHPDLSAAQVRDVLQNSADPALWSLNVATGLLEGAFRQGAGMLDVDDAILATTSITPGKLALGEGEAGPQTVSLSVTNTADAPATYDIANNAETIAVGPPTDVPSYYYDPASMTGPTEVTVGAGETAVVELTITPPASSQRMYSGWITFTPGEGDPLRVPYAGFSGDYQSLEVLTPGTSGALPVLGQLTACDRLIGDECAWNGVWDTFADTGAGDEPVYTLVDGDVPTVLAHLEHQARSVTLTAYEVNDDGSQGAEVGVVSTQDYLPRSAAQGDFSAFVWDGTFQGEAVADGKYLLEMSVLKALGDPANPAHTETFTSEPFTIGSAVSPPSSPEVTRYVGTDRYATAARISAEYEPGVDRVYIATGRDYPDALAGAALAGAEGAPLLLVRPGSIPAATQLELNRLDAGEIIVLGGTSVVDGKVASQLRDFTDGAVTRVSGTDRYATAATISQAYDAGVDMVYVATGADFPDALAGAARAGATEAPVLLVQTDRVPAATRAALDRLDPTRVVLLGGTTAISADVAIELADYGAVSRQAGVDRYATAAAISTDYDAGVSVAFVATGLDFPDALAGAARAGHVEAPVLLVKPGQIPAVTLAELERLEAAEVVILGGTGAVSKEVEEQIAALDYTG</sequence>
<evidence type="ECO:0000313" key="15">
    <source>
        <dbReference type="EMBL" id="QDO87986.1"/>
    </source>
</evidence>
<dbReference type="Gene3D" id="3.40.50.12090">
    <property type="match status" value="1"/>
</dbReference>
<organism evidence="15 16">
    <name type="scientific">Ornithinimicrobium ciconiae</name>
    <dbReference type="NCBI Taxonomy" id="2594265"/>
    <lineage>
        <taxon>Bacteria</taxon>
        <taxon>Bacillati</taxon>
        <taxon>Actinomycetota</taxon>
        <taxon>Actinomycetes</taxon>
        <taxon>Micrococcales</taxon>
        <taxon>Ornithinimicrobiaceae</taxon>
        <taxon>Ornithinimicrobium</taxon>
    </lineage>
</organism>
<dbReference type="InterPro" id="IPR036852">
    <property type="entry name" value="Peptidase_S8/S53_dom_sf"/>
</dbReference>
<dbReference type="EMBL" id="CP041616">
    <property type="protein sequence ID" value="QDO87986.1"/>
    <property type="molecule type" value="Genomic_DNA"/>
</dbReference>
<proteinExistence type="inferred from homology"/>
<keyword evidence="2" id="KW-0134">Cell wall</keyword>